<dbReference type="HAMAP" id="MF_01216">
    <property type="entry name" value="Azoreductase_type1"/>
    <property type="match status" value="1"/>
</dbReference>
<dbReference type="AlphaFoldDB" id="A0A364Y715"/>
<organism evidence="8 9">
    <name type="scientific">Pseudochryseolinea flava</name>
    <dbReference type="NCBI Taxonomy" id="2059302"/>
    <lineage>
        <taxon>Bacteria</taxon>
        <taxon>Pseudomonadati</taxon>
        <taxon>Bacteroidota</taxon>
        <taxon>Cytophagia</taxon>
        <taxon>Cytophagales</taxon>
        <taxon>Fulvivirgaceae</taxon>
        <taxon>Pseudochryseolinea</taxon>
    </lineage>
</organism>
<dbReference type="OrthoDB" id="9805013at2"/>
<dbReference type="RefSeq" id="WP_112745066.1">
    <property type="nucleotide sequence ID" value="NZ_QMFY01000001.1"/>
</dbReference>
<keyword evidence="1 6" id="KW-0285">Flavoprotein</keyword>
<dbReference type="Pfam" id="PF02525">
    <property type="entry name" value="Flavodoxin_2"/>
    <property type="match status" value="1"/>
</dbReference>
<dbReference type="GO" id="GO:0016652">
    <property type="term" value="F:oxidoreductase activity, acting on NAD(P)H as acceptor"/>
    <property type="evidence" value="ECO:0007669"/>
    <property type="project" value="UniProtKB-UniRule"/>
</dbReference>
<comment type="subunit">
    <text evidence="6">Homodimer.</text>
</comment>
<feature type="binding site" evidence="6">
    <location>
        <position position="10"/>
    </location>
    <ligand>
        <name>FMN</name>
        <dbReference type="ChEBI" id="CHEBI:58210"/>
    </ligand>
</feature>
<dbReference type="InterPro" id="IPR029039">
    <property type="entry name" value="Flavoprotein-like_sf"/>
</dbReference>
<accession>A0A364Y715</accession>
<comment type="function">
    <text evidence="6">Quinone reductase that provides resistance to thiol-specific stress caused by electrophilic quinones.</text>
</comment>
<name>A0A364Y715_9BACT</name>
<evidence type="ECO:0000256" key="5">
    <source>
        <dbReference type="ARBA" id="ARBA00048542"/>
    </source>
</evidence>
<evidence type="ECO:0000256" key="3">
    <source>
        <dbReference type="ARBA" id="ARBA00023002"/>
    </source>
</evidence>
<dbReference type="Proteomes" id="UP000251889">
    <property type="component" value="Unassembled WGS sequence"/>
</dbReference>
<dbReference type="InterPro" id="IPR050104">
    <property type="entry name" value="FMN-dep_NADH:Q_OxRdtase_AzoR1"/>
</dbReference>
<keyword evidence="2 6" id="KW-0288">FMN</keyword>
<comment type="caution">
    <text evidence="8">The sequence shown here is derived from an EMBL/GenBank/DDBJ whole genome shotgun (WGS) entry which is preliminary data.</text>
</comment>
<protein>
    <recommendedName>
        <fullName evidence="6">FMN dependent NADH:quinone oxidoreductase</fullName>
        <ecNumber evidence="6">1.6.5.-</ecNumber>
    </recommendedName>
    <alternativeName>
        <fullName evidence="6">Azo-dye reductase</fullName>
    </alternativeName>
    <alternativeName>
        <fullName evidence="6">FMN-dependent NADH-azo compound oxidoreductase</fullName>
    </alternativeName>
    <alternativeName>
        <fullName evidence="6">FMN-dependent NADH-azoreductase</fullName>
        <ecNumber evidence="6">1.7.1.17</ecNumber>
    </alternativeName>
</protein>
<dbReference type="InterPro" id="IPR003680">
    <property type="entry name" value="Flavodoxin_fold"/>
</dbReference>
<evidence type="ECO:0000259" key="7">
    <source>
        <dbReference type="Pfam" id="PF02525"/>
    </source>
</evidence>
<sequence>MKKILHLLSSIQGNNAYSTKLSNAIVEKVIAKYPGSTVERVDLVEKELPHLNAATLQSMFTPEEELTSAGKAALRYSDEAVQQLMASDIIVIGAPLYNFSVHSALKSWMDHITRAGITFAYSEHGPVGKLMGKKVYVAMSSGGVYSEGPAKGYDFVAPYLTTFFSFLGITDVSVFRAEGLKVTGIKEQGFERGVASIVID</sequence>
<comment type="function">
    <text evidence="6">Also exhibits azoreductase activity. Catalyzes the reductive cleavage of the azo bond in aromatic azo compounds to the corresponding amines.</text>
</comment>
<dbReference type="GO" id="GO:0010181">
    <property type="term" value="F:FMN binding"/>
    <property type="evidence" value="ECO:0007669"/>
    <property type="project" value="UniProtKB-UniRule"/>
</dbReference>
<dbReference type="GO" id="GO:0016655">
    <property type="term" value="F:oxidoreductase activity, acting on NAD(P)H, quinone or similar compound as acceptor"/>
    <property type="evidence" value="ECO:0007669"/>
    <property type="project" value="InterPro"/>
</dbReference>
<dbReference type="PANTHER" id="PTHR43741:SF4">
    <property type="entry name" value="FMN-DEPENDENT NADH:QUINONE OXIDOREDUCTASE"/>
    <property type="match status" value="1"/>
</dbReference>
<dbReference type="Gene3D" id="3.40.50.360">
    <property type="match status" value="1"/>
</dbReference>
<dbReference type="EMBL" id="QMFY01000001">
    <property type="protein sequence ID" value="RAW02851.1"/>
    <property type="molecule type" value="Genomic_DNA"/>
</dbReference>
<evidence type="ECO:0000256" key="1">
    <source>
        <dbReference type="ARBA" id="ARBA00022630"/>
    </source>
</evidence>
<comment type="caution">
    <text evidence="6">Lacks conserved residue(s) required for the propagation of feature annotation.</text>
</comment>
<comment type="similarity">
    <text evidence="6">Belongs to the azoreductase type 1 family.</text>
</comment>
<keyword evidence="3 6" id="KW-0560">Oxidoreductase</keyword>
<comment type="catalytic activity">
    <reaction evidence="5">
        <text>N,N-dimethyl-1,4-phenylenediamine + anthranilate + 2 NAD(+) = 2-(4-dimethylaminophenyl)diazenylbenzoate + 2 NADH + 2 H(+)</text>
        <dbReference type="Rhea" id="RHEA:55872"/>
        <dbReference type="ChEBI" id="CHEBI:15378"/>
        <dbReference type="ChEBI" id="CHEBI:15783"/>
        <dbReference type="ChEBI" id="CHEBI:16567"/>
        <dbReference type="ChEBI" id="CHEBI:57540"/>
        <dbReference type="ChEBI" id="CHEBI:57945"/>
        <dbReference type="ChEBI" id="CHEBI:71579"/>
        <dbReference type="EC" id="1.7.1.17"/>
    </reaction>
    <physiologicalReaction direction="right-to-left" evidence="5">
        <dbReference type="Rhea" id="RHEA:55874"/>
    </physiologicalReaction>
</comment>
<dbReference type="PANTHER" id="PTHR43741">
    <property type="entry name" value="FMN-DEPENDENT NADH-AZOREDUCTASE 1"/>
    <property type="match status" value="1"/>
</dbReference>
<evidence type="ECO:0000256" key="2">
    <source>
        <dbReference type="ARBA" id="ARBA00022643"/>
    </source>
</evidence>
<keyword evidence="9" id="KW-1185">Reference proteome</keyword>
<comment type="catalytic activity">
    <reaction evidence="6">
        <text>2 a quinone + NADH + H(+) = 2 a 1,4-benzosemiquinone + NAD(+)</text>
        <dbReference type="Rhea" id="RHEA:65952"/>
        <dbReference type="ChEBI" id="CHEBI:15378"/>
        <dbReference type="ChEBI" id="CHEBI:57540"/>
        <dbReference type="ChEBI" id="CHEBI:57945"/>
        <dbReference type="ChEBI" id="CHEBI:132124"/>
        <dbReference type="ChEBI" id="CHEBI:134225"/>
    </reaction>
</comment>
<evidence type="ECO:0000313" key="9">
    <source>
        <dbReference type="Proteomes" id="UP000251889"/>
    </source>
</evidence>
<comment type="cofactor">
    <cofactor evidence="6">
        <name>FMN</name>
        <dbReference type="ChEBI" id="CHEBI:58210"/>
    </cofactor>
    <text evidence="6">Binds 1 FMN per subunit.</text>
</comment>
<dbReference type="InterPro" id="IPR023048">
    <property type="entry name" value="NADH:quinone_OxRdtase_FMN_depd"/>
</dbReference>
<gene>
    <name evidence="6" type="primary">azoR</name>
    <name evidence="8" type="ORF">DQQ10_01715</name>
</gene>
<feature type="domain" description="Flavodoxin-like fold" evidence="7">
    <location>
        <begin position="2"/>
        <end position="193"/>
    </location>
</feature>
<dbReference type="EC" id="1.7.1.17" evidence="6"/>
<reference evidence="8 9" key="1">
    <citation type="submission" date="2018-06" db="EMBL/GenBank/DDBJ databases">
        <title>Chryseolinea flavus sp. nov., a member of the phylum Bacteroidetes isolated from soil.</title>
        <authorList>
            <person name="Li Y."/>
            <person name="Wang J."/>
        </authorList>
    </citation>
    <scope>NUCLEOTIDE SEQUENCE [LARGE SCALE GENOMIC DNA]</scope>
    <source>
        <strain evidence="8 9">SDU1-6</strain>
    </source>
</reference>
<dbReference type="EC" id="1.6.5.-" evidence="6"/>
<dbReference type="SUPFAM" id="SSF52218">
    <property type="entry name" value="Flavoproteins"/>
    <property type="match status" value="1"/>
</dbReference>
<dbReference type="GO" id="GO:0009055">
    <property type="term" value="F:electron transfer activity"/>
    <property type="evidence" value="ECO:0007669"/>
    <property type="project" value="UniProtKB-UniRule"/>
</dbReference>
<feature type="binding site" evidence="6">
    <location>
        <begin position="140"/>
        <end position="143"/>
    </location>
    <ligand>
        <name>FMN</name>
        <dbReference type="ChEBI" id="CHEBI:58210"/>
    </ligand>
</feature>
<keyword evidence="4 6" id="KW-0520">NAD</keyword>
<proteinExistence type="inferred from homology"/>
<evidence type="ECO:0000313" key="8">
    <source>
        <dbReference type="EMBL" id="RAW02851.1"/>
    </source>
</evidence>
<evidence type="ECO:0000256" key="4">
    <source>
        <dbReference type="ARBA" id="ARBA00023027"/>
    </source>
</evidence>
<evidence type="ECO:0000256" key="6">
    <source>
        <dbReference type="HAMAP-Rule" id="MF_01216"/>
    </source>
</evidence>